<dbReference type="SMART" id="SM00388">
    <property type="entry name" value="HisKA"/>
    <property type="match status" value="1"/>
</dbReference>
<dbReference type="GO" id="GO:0009927">
    <property type="term" value="F:histidine phosphotransfer kinase activity"/>
    <property type="evidence" value="ECO:0007669"/>
    <property type="project" value="TreeGrafter"/>
</dbReference>
<keyword evidence="6" id="KW-0472">Membrane</keyword>
<dbReference type="NCBIfam" id="TIGR00229">
    <property type="entry name" value="sensory_box"/>
    <property type="match status" value="1"/>
</dbReference>
<dbReference type="InterPro" id="IPR035965">
    <property type="entry name" value="PAS-like_dom_sf"/>
</dbReference>
<evidence type="ECO:0000259" key="8">
    <source>
        <dbReference type="PROSITE" id="PS50112"/>
    </source>
</evidence>
<dbReference type="PRINTS" id="PR00344">
    <property type="entry name" value="BCTRLSENSOR"/>
</dbReference>
<dbReference type="PANTHER" id="PTHR43047:SF63">
    <property type="entry name" value="HISTIDINE KINASE"/>
    <property type="match status" value="1"/>
</dbReference>
<dbReference type="CDD" id="cd00082">
    <property type="entry name" value="HisKA"/>
    <property type="match status" value="1"/>
</dbReference>
<comment type="caution">
    <text evidence="10">The sequence shown here is derived from an EMBL/GenBank/DDBJ whole genome shotgun (WGS) entry which is preliminary data.</text>
</comment>
<evidence type="ECO:0000256" key="6">
    <source>
        <dbReference type="SAM" id="Phobius"/>
    </source>
</evidence>
<dbReference type="Pfam" id="PF00512">
    <property type="entry name" value="HisKA"/>
    <property type="match status" value="1"/>
</dbReference>
<dbReference type="SMART" id="SM00091">
    <property type="entry name" value="PAS"/>
    <property type="match status" value="1"/>
</dbReference>
<dbReference type="InterPro" id="IPR003594">
    <property type="entry name" value="HATPase_dom"/>
</dbReference>
<feature type="domain" description="PAC" evidence="9">
    <location>
        <begin position="385"/>
        <end position="437"/>
    </location>
</feature>
<feature type="domain" description="PAS" evidence="8">
    <location>
        <begin position="312"/>
        <end position="358"/>
    </location>
</feature>
<feature type="transmembrane region" description="Helical" evidence="6">
    <location>
        <begin position="313"/>
        <end position="338"/>
    </location>
</feature>
<dbReference type="InterPro" id="IPR036890">
    <property type="entry name" value="HATPase_C_sf"/>
</dbReference>
<dbReference type="SMART" id="SM00086">
    <property type="entry name" value="PAC"/>
    <property type="match status" value="1"/>
</dbReference>
<dbReference type="InterPro" id="IPR001610">
    <property type="entry name" value="PAC"/>
</dbReference>
<dbReference type="InterPro" id="IPR004358">
    <property type="entry name" value="Sig_transdc_His_kin-like_C"/>
</dbReference>
<dbReference type="GO" id="GO:0005886">
    <property type="term" value="C:plasma membrane"/>
    <property type="evidence" value="ECO:0007669"/>
    <property type="project" value="TreeGrafter"/>
</dbReference>
<dbReference type="InterPro" id="IPR003661">
    <property type="entry name" value="HisK_dim/P_dom"/>
</dbReference>
<comment type="catalytic activity">
    <reaction evidence="1">
        <text>ATP + protein L-histidine = ADP + protein N-phospho-L-histidine.</text>
        <dbReference type="EC" id="2.7.13.3"/>
    </reaction>
</comment>
<dbReference type="Gene3D" id="3.30.450.20">
    <property type="entry name" value="PAS domain"/>
    <property type="match status" value="3"/>
</dbReference>
<dbReference type="Proteomes" id="UP000095347">
    <property type="component" value="Unassembled WGS sequence"/>
</dbReference>
<dbReference type="PANTHER" id="PTHR43047">
    <property type="entry name" value="TWO-COMPONENT HISTIDINE PROTEIN KINASE"/>
    <property type="match status" value="1"/>
</dbReference>
<dbReference type="EC" id="2.7.13.3" evidence="2"/>
<keyword evidence="11" id="KW-1185">Reference proteome</keyword>
<dbReference type="CDD" id="cd12914">
    <property type="entry name" value="PDC1_DGC_like"/>
    <property type="match status" value="1"/>
</dbReference>
<sequence>MITAFVGVWSHQVWQGQERALQTAEATAANLARAIEDANNRSIQAVNLILFNVSAGMRPGGWAQGKDGKAFLQSLLDEAPQIREVAYADANGRITDISRRTELPALSIAVEDYFKQAQEGNLPPLFLSTPQPGRLLGSVADIPESAHQWHLIAASAVTNDDGIFQGMALAILNPGYIQEQIGALNIGPGGIVSFYRYDGAMLVQSGLDMLEIGTENHADSPLFADHLAHQEWGTFRQAGATPDDHQRIISYRATTRWPVLVAVNLDQHDALAAWRKDTLNFSMVMGGGLTVLMILAVVVYRQRSAQDQAEKQLALLGAALKTSANMVLITNVAAQIVWVNDAFCKQFGYDFNDVIGQNPKLLNSGMMTPDVIQNLWQTILAGHIWTGEFINRRKDGSLVIVNQTISPIMDADGQITHFVGIHDDITQRKEAEIELREAKIGAEAANHVKTQFLANMSHELRTPLNAVLGFIDMMRLETFGPLGHDKYREYAEDIHNSGSHLLTLISDILDVSKIEAGKMKLSEDRIHLDDLAQSCCKLLRHRAAGSNISLTSHVPEHFPDLLADEVRIKQIVLNLLTNAIKFTPAGGSVRLVMELTPQGGIIIRSEDNGIGIAAKDLARVLEPFGQAAENITLSHEGVGLGLYLVKTLAEMHGGRIDVTSEVGVGTHVSIILPPGRSVN</sequence>
<name>A0A1E5Q7F5_9PROT</name>
<evidence type="ECO:0000256" key="5">
    <source>
        <dbReference type="ARBA" id="ARBA00022777"/>
    </source>
</evidence>
<proteinExistence type="predicted"/>
<evidence type="ECO:0000256" key="1">
    <source>
        <dbReference type="ARBA" id="ARBA00000085"/>
    </source>
</evidence>
<keyword evidence="5" id="KW-0418">Kinase</keyword>
<dbReference type="SMART" id="SM00387">
    <property type="entry name" value="HATPase_c"/>
    <property type="match status" value="1"/>
</dbReference>
<dbReference type="CDD" id="cd12915">
    <property type="entry name" value="PDC2_DGC_like"/>
    <property type="match status" value="1"/>
</dbReference>
<keyword evidence="4" id="KW-0808">Transferase</keyword>
<dbReference type="PROSITE" id="PS50112">
    <property type="entry name" value="PAS"/>
    <property type="match status" value="1"/>
</dbReference>
<dbReference type="SUPFAM" id="SSF55785">
    <property type="entry name" value="PYP-like sensor domain (PAS domain)"/>
    <property type="match status" value="1"/>
</dbReference>
<evidence type="ECO:0000313" key="10">
    <source>
        <dbReference type="EMBL" id="OEJ67060.1"/>
    </source>
</evidence>
<dbReference type="InterPro" id="IPR000700">
    <property type="entry name" value="PAS-assoc_C"/>
</dbReference>
<dbReference type="AlphaFoldDB" id="A0A1E5Q7F5"/>
<dbReference type="Pfam" id="PF22588">
    <property type="entry name" value="dCache_1_like"/>
    <property type="match status" value="1"/>
</dbReference>
<dbReference type="CDD" id="cd00130">
    <property type="entry name" value="PAS"/>
    <property type="match status" value="1"/>
</dbReference>
<protein>
    <recommendedName>
        <fullName evidence="2">histidine kinase</fullName>
        <ecNumber evidence="2">2.7.13.3</ecNumber>
    </recommendedName>
</protein>
<dbReference type="InterPro" id="IPR000014">
    <property type="entry name" value="PAS"/>
</dbReference>
<dbReference type="InterPro" id="IPR005467">
    <property type="entry name" value="His_kinase_dom"/>
</dbReference>
<evidence type="ECO:0000256" key="2">
    <source>
        <dbReference type="ARBA" id="ARBA00012438"/>
    </source>
</evidence>
<gene>
    <name evidence="10" type="ORF">BEN30_09775</name>
</gene>
<keyword evidence="3" id="KW-0597">Phosphoprotein</keyword>
<dbReference type="EMBL" id="MCGG01000025">
    <property type="protein sequence ID" value="OEJ67060.1"/>
    <property type="molecule type" value="Genomic_DNA"/>
</dbReference>
<reference evidence="11" key="1">
    <citation type="submission" date="2016-07" db="EMBL/GenBank/DDBJ databases">
        <authorList>
            <person name="Florea S."/>
            <person name="Webb J.S."/>
            <person name="Jaromczyk J."/>
            <person name="Schardl C.L."/>
        </authorList>
    </citation>
    <scope>NUCLEOTIDE SEQUENCE [LARGE SCALE GENOMIC DNA]</scope>
    <source>
        <strain evidence="11">MV-1</strain>
    </source>
</reference>
<evidence type="ECO:0000256" key="3">
    <source>
        <dbReference type="ARBA" id="ARBA00022553"/>
    </source>
</evidence>
<feature type="domain" description="Histidine kinase" evidence="7">
    <location>
        <begin position="455"/>
        <end position="676"/>
    </location>
</feature>
<dbReference type="InterPro" id="IPR054327">
    <property type="entry name" value="His-kinase-like_sensor"/>
</dbReference>
<dbReference type="Gene3D" id="3.30.565.10">
    <property type="entry name" value="Histidine kinase-like ATPase, C-terminal domain"/>
    <property type="match status" value="1"/>
</dbReference>
<organism evidence="10 11">
    <name type="scientific">Magnetovibrio blakemorei</name>
    <dbReference type="NCBI Taxonomy" id="28181"/>
    <lineage>
        <taxon>Bacteria</taxon>
        <taxon>Pseudomonadati</taxon>
        <taxon>Pseudomonadota</taxon>
        <taxon>Alphaproteobacteria</taxon>
        <taxon>Rhodospirillales</taxon>
        <taxon>Magnetovibrionaceae</taxon>
        <taxon>Magnetovibrio</taxon>
    </lineage>
</organism>
<dbReference type="SUPFAM" id="SSF47384">
    <property type="entry name" value="Homodimeric domain of signal transducing histidine kinase"/>
    <property type="match status" value="1"/>
</dbReference>
<keyword evidence="6" id="KW-1133">Transmembrane helix</keyword>
<evidence type="ECO:0000313" key="11">
    <source>
        <dbReference type="Proteomes" id="UP000095347"/>
    </source>
</evidence>
<evidence type="ECO:0000256" key="4">
    <source>
        <dbReference type="ARBA" id="ARBA00022679"/>
    </source>
</evidence>
<dbReference type="SUPFAM" id="SSF55874">
    <property type="entry name" value="ATPase domain of HSP90 chaperone/DNA topoisomerase II/histidine kinase"/>
    <property type="match status" value="1"/>
</dbReference>
<dbReference type="PROSITE" id="PS50109">
    <property type="entry name" value="HIS_KIN"/>
    <property type="match status" value="1"/>
</dbReference>
<feature type="transmembrane region" description="Helical" evidence="6">
    <location>
        <begin position="281"/>
        <end position="301"/>
    </location>
</feature>
<accession>A0A1E5Q7F5</accession>
<keyword evidence="6" id="KW-0812">Transmembrane</keyword>
<dbReference type="PROSITE" id="PS50113">
    <property type="entry name" value="PAC"/>
    <property type="match status" value="1"/>
</dbReference>
<dbReference type="GO" id="GO:0000155">
    <property type="term" value="F:phosphorelay sensor kinase activity"/>
    <property type="evidence" value="ECO:0007669"/>
    <property type="project" value="InterPro"/>
</dbReference>
<evidence type="ECO:0000259" key="9">
    <source>
        <dbReference type="PROSITE" id="PS50113"/>
    </source>
</evidence>
<evidence type="ECO:0000259" key="7">
    <source>
        <dbReference type="PROSITE" id="PS50109"/>
    </source>
</evidence>
<dbReference type="Gene3D" id="1.10.287.130">
    <property type="match status" value="1"/>
</dbReference>
<dbReference type="InterPro" id="IPR036097">
    <property type="entry name" value="HisK_dim/P_sf"/>
</dbReference>
<dbReference type="Pfam" id="PF13426">
    <property type="entry name" value="PAS_9"/>
    <property type="match status" value="1"/>
</dbReference>
<dbReference type="STRING" id="28181.BEN30_09775"/>
<dbReference type="Pfam" id="PF02518">
    <property type="entry name" value="HATPase_c"/>
    <property type="match status" value="1"/>
</dbReference>